<sequence length="22" mass="2868">MFFKFSFQHQTMQQRMKHSFMD</sequence>
<evidence type="ECO:0000313" key="1">
    <source>
        <dbReference type="EMBL" id="JAD32615.1"/>
    </source>
</evidence>
<proteinExistence type="predicted"/>
<protein>
    <submittedName>
        <fullName evidence="1">Uncharacterized protein</fullName>
    </submittedName>
</protein>
<name>A0A0A8Z7C3_ARUDO</name>
<reference evidence="1" key="2">
    <citation type="journal article" date="2015" name="Data Brief">
        <title>Shoot transcriptome of the giant reed, Arundo donax.</title>
        <authorList>
            <person name="Barrero R.A."/>
            <person name="Guerrero F.D."/>
            <person name="Moolhuijzen P."/>
            <person name="Goolsby J.A."/>
            <person name="Tidwell J."/>
            <person name="Bellgard S.E."/>
            <person name="Bellgard M.I."/>
        </authorList>
    </citation>
    <scope>NUCLEOTIDE SEQUENCE</scope>
    <source>
        <tissue evidence="1">Shoot tissue taken approximately 20 cm above the soil surface</tissue>
    </source>
</reference>
<organism evidence="1">
    <name type="scientific">Arundo donax</name>
    <name type="common">Giant reed</name>
    <name type="synonym">Donax arundinaceus</name>
    <dbReference type="NCBI Taxonomy" id="35708"/>
    <lineage>
        <taxon>Eukaryota</taxon>
        <taxon>Viridiplantae</taxon>
        <taxon>Streptophyta</taxon>
        <taxon>Embryophyta</taxon>
        <taxon>Tracheophyta</taxon>
        <taxon>Spermatophyta</taxon>
        <taxon>Magnoliopsida</taxon>
        <taxon>Liliopsida</taxon>
        <taxon>Poales</taxon>
        <taxon>Poaceae</taxon>
        <taxon>PACMAD clade</taxon>
        <taxon>Arundinoideae</taxon>
        <taxon>Arundineae</taxon>
        <taxon>Arundo</taxon>
    </lineage>
</organism>
<dbReference type="AlphaFoldDB" id="A0A0A8Z7C3"/>
<accession>A0A0A8Z7C3</accession>
<reference evidence="1" key="1">
    <citation type="submission" date="2014-09" db="EMBL/GenBank/DDBJ databases">
        <authorList>
            <person name="Magalhaes I.L.F."/>
            <person name="Oliveira U."/>
            <person name="Santos F.R."/>
            <person name="Vidigal T.H.D.A."/>
            <person name="Brescovit A.D."/>
            <person name="Santos A.J."/>
        </authorList>
    </citation>
    <scope>NUCLEOTIDE SEQUENCE</scope>
    <source>
        <tissue evidence="1">Shoot tissue taken approximately 20 cm above the soil surface</tissue>
    </source>
</reference>
<dbReference type="EMBL" id="GBRH01265280">
    <property type="protein sequence ID" value="JAD32615.1"/>
    <property type="molecule type" value="Transcribed_RNA"/>
</dbReference>